<proteinExistence type="predicted"/>
<gene>
    <name evidence="1" type="ORF">GN277_12810</name>
</gene>
<evidence type="ECO:0000313" key="2">
    <source>
        <dbReference type="Proteomes" id="UP000460412"/>
    </source>
</evidence>
<protein>
    <submittedName>
        <fullName evidence="1">Uncharacterized protein</fullName>
    </submittedName>
</protein>
<accession>A0A7X3SJB9</accession>
<dbReference type="Proteomes" id="UP000460412">
    <property type="component" value="Unassembled WGS sequence"/>
</dbReference>
<keyword evidence="2" id="KW-1185">Reference proteome</keyword>
<reference evidence="1 2" key="1">
    <citation type="submission" date="2019-12" db="EMBL/GenBank/DDBJ databases">
        <title>Sporaefaciens musculi gen. nov., sp. nov., a novel bacterium isolated from the caecum of an obese mouse.</title>
        <authorList>
            <person name="Rasmussen T.S."/>
            <person name="Streidl T."/>
            <person name="Hitch T.C.A."/>
            <person name="Wortmann E."/>
            <person name="Deptula P."/>
            <person name="Hansen M."/>
            <person name="Nielsen D.S."/>
            <person name="Clavel T."/>
            <person name="Vogensen F.K."/>
        </authorList>
    </citation>
    <scope>NUCLEOTIDE SEQUENCE [LARGE SCALE GENOMIC DNA]</scope>
    <source>
        <strain evidence="1 2">WCA-9-b2</strain>
    </source>
</reference>
<dbReference type="AlphaFoldDB" id="A0A7X3SJB9"/>
<dbReference type="EMBL" id="WUQX01000001">
    <property type="protein sequence ID" value="MXP76242.1"/>
    <property type="molecule type" value="Genomic_DNA"/>
</dbReference>
<organism evidence="1 2">
    <name type="scientific">Sporofaciens musculi</name>
    <dbReference type="NCBI Taxonomy" id="2681861"/>
    <lineage>
        <taxon>Bacteria</taxon>
        <taxon>Bacillati</taxon>
        <taxon>Bacillota</taxon>
        <taxon>Clostridia</taxon>
        <taxon>Lachnospirales</taxon>
        <taxon>Lachnospiraceae</taxon>
        <taxon>Sporofaciens</taxon>
    </lineage>
</organism>
<name>A0A7X3SJB9_9FIRM</name>
<dbReference type="RefSeq" id="WP_159751394.1">
    <property type="nucleotide sequence ID" value="NZ_WUQX01000001.1"/>
</dbReference>
<sequence length="53" mass="6165">MTIEAEQTDLTVNDVSEDETWDLEEFKRYKVKLINGSGKAEIVEFSDWVNGRK</sequence>
<evidence type="ECO:0000313" key="1">
    <source>
        <dbReference type="EMBL" id="MXP76242.1"/>
    </source>
</evidence>
<comment type="caution">
    <text evidence="1">The sequence shown here is derived from an EMBL/GenBank/DDBJ whole genome shotgun (WGS) entry which is preliminary data.</text>
</comment>